<feature type="chain" id="PRO_5045258491" evidence="1">
    <location>
        <begin position="19"/>
        <end position="103"/>
    </location>
</feature>
<proteinExistence type="predicted"/>
<organism evidence="2 3">
    <name type="scientific">Pseudoalteromonas fenneropenaei</name>
    <dbReference type="NCBI Taxonomy" id="1737459"/>
    <lineage>
        <taxon>Bacteria</taxon>
        <taxon>Pseudomonadati</taxon>
        <taxon>Pseudomonadota</taxon>
        <taxon>Gammaproteobacteria</taxon>
        <taxon>Alteromonadales</taxon>
        <taxon>Pseudoalteromonadaceae</taxon>
        <taxon>Pseudoalteromonas</taxon>
    </lineage>
</organism>
<protein>
    <submittedName>
        <fullName evidence="2">Uncharacterized protein</fullName>
    </submittedName>
</protein>
<sequence length="103" mass="11592">MKQLSILWLLLVSVNALANSSNSETLDTDEGFPYKNVIMRADRVELNYAMQDDKVECSIKVQSTELSKPYVGETQLVSKKQFRKTPMQACLTRPVAKALLAQL</sequence>
<feature type="signal peptide" evidence="1">
    <location>
        <begin position="1"/>
        <end position="18"/>
    </location>
</feature>
<evidence type="ECO:0000256" key="1">
    <source>
        <dbReference type="SAM" id="SignalP"/>
    </source>
</evidence>
<dbReference type="EMBL" id="JBHRSD010000010">
    <property type="protein sequence ID" value="MFC3031947.1"/>
    <property type="molecule type" value="Genomic_DNA"/>
</dbReference>
<dbReference type="RefSeq" id="WP_377121689.1">
    <property type="nucleotide sequence ID" value="NZ_JBHRSD010000010.1"/>
</dbReference>
<evidence type="ECO:0000313" key="3">
    <source>
        <dbReference type="Proteomes" id="UP001595453"/>
    </source>
</evidence>
<reference evidence="3" key="1">
    <citation type="journal article" date="2019" name="Int. J. Syst. Evol. Microbiol.">
        <title>The Global Catalogue of Microorganisms (GCM) 10K type strain sequencing project: providing services to taxonomists for standard genome sequencing and annotation.</title>
        <authorList>
            <consortium name="The Broad Institute Genomics Platform"/>
            <consortium name="The Broad Institute Genome Sequencing Center for Infectious Disease"/>
            <person name="Wu L."/>
            <person name="Ma J."/>
        </authorList>
    </citation>
    <scope>NUCLEOTIDE SEQUENCE [LARGE SCALE GENOMIC DNA]</scope>
    <source>
        <strain evidence="3">KCTC 42730</strain>
    </source>
</reference>
<keyword evidence="1" id="KW-0732">Signal</keyword>
<comment type="caution">
    <text evidence="2">The sequence shown here is derived from an EMBL/GenBank/DDBJ whole genome shotgun (WGS) entry which is preliminary data.</text>
</comment>
<gene>
    <name evidence="2" type="ORF">ACFOEE_05410</name>
</gene>
<name>A0ABV7CH84_9GAMM</name>
<accession>A0ABV7CH84</accession>
<dbReference type="Proteomes" id="UP001595453">
    <property type="component" value="Unassembled WGS sequence"/>
</dbReference>
<evidence type="ECO:0000313" key="2">
    <source>
        <dbReference type="EMBL" id="MFC3031947.1"/>
    </source>
</evidence>
<keyword evidence="3" id="KW-1185">Reference proteome</keyword>